<dbReference type="InterPro" id="IPR051139">
    <property type="entry name" value="Mediator_complx_sub13"/>
</dbReference>
<feature type="compositionally biased region" description="Basic and acidic residues" evidence="9">
    <location>
        <begin position="74"/>
        <end position="85"/>
    </location>
</feature>
<name>A7T853_NEMVE</name>
<evidence type="ECO:0000256" key="9">
    <source>
        <dbReference type="SAM" id="MobiDB-lite"/>
    </source>
</evidence>
<feature type="domain" description="MID" evidence="10">
    <location>
        <begin position="377"/>
        <end position="476"/>
    </location>
</feature>
<evidence type="ECO:0000256" key="3">
    <source>
        <dbReference type="ARBA" id="ARBA00019618"/>
    </source>
</evidence>
<feature type="region of interest" description="Disordered" evidence="9">
    <location>
        <begin position="74"/>
        <end position="156"/>
    </location>
</feature>
<comment type="similarity">
    <text evidence="2">Belongs to the Mediator complex subunit 13 family.</text>
</comment>
<keyword evidence="12" id="KW-1185">Reference proteome</keyword>
<organism evidence="11 12">
    <name type="scientific">Nematostella vectensis</name>
    <name type="common">Starlet sea anemone</name>
    <dbReference type="NCBI Taxonomy" id="45351"/>
    <lineage>
        <taxon>Eukaryota</taxon>
        <taxon>Metazoa</taxon>
        <taxon>Cnidaria</taxon>
        <taxon>Anthozoa</taxon>
        <taxon>Hexacorallia</taxon>
        <taxon>Actiniaria</taxon>
        <taxon>Edwardsiidae</taxon>
        <taxon>Nematostella</taxon>
    </lineage>
</organism>
<feature type="compositionally biased region" description="Low complexity" evidence="9">
    <location>
        <begin position="136"/>
        <end position="145"/>
    </location>
</feature>
<feature type="coiled-coil region" evidence="8">
    <location>
        <begin position="30"/>
        <end position="67"/>
    </location>
</feature>
<evidence type="ECO:0000313" key="12">
    <source>
        <dbReference type="Proteomes" id="UP000001593"/>
    </source>
</evidence>
<sequence length="510" mass="56823">MKASRIATEKDVATTKTLLYSAEVKNGLIEKRLKEKCKKLEETANALKRAQESLKQSKEEFRELHDAYIKMQVEHENESDRESLVEVKLNSHTSDTPRGRIQSISAVSRARAQARKQSPKKRRTFKVNSPRHSDRSSPNSRNNSLSRRHGKRKKGLSQRFDLKRCTCGYAAYELSKYSPGYGLFPEDEVSLAPTDKGRPSTMAVVRRPSSHREIKTEGSSSSTASAPVTGLEPLFTNLVEIIVDQCSSPFSCSVLRYQMLSLGLGKNTGTHGKDSCGSGVSSVVSVGVLHGLRPLIQEALQKSTSRKTWEQPNGTVVQGPLSWKQLHNVAVKGVEESPKPQPIPSMRVGCGGDWMSLSPFAFQFWDKLLLEPFSAARDVAYVVVAPENESVISSTKLFFRELSSIYETCRLGQHVPISKLRDGILRVGQKFLKLSKESVDDWFTQQSTTVEGARLKLYAQVCRYQLAPYLSTLTLDRHLLDRDEKTSNSKLDTERSGFPYSGSEGSKTGT</sequence>
<gene>
    <name evidence="11" type="ORF">NEMVEDRAFT_v1g223651</name>
</gene>
<dbReference type="EMBL" id="DS472491">
    <property type="protein sequence ID" value="EDO27841.1"/>
    <property type="molecule type" value="Genomic_DNA"/>
</dbReference>
<dbReference type="STRING" id="45351.A7T853"/>
<comment type="subcellular location">
    <subcellularLocation>
        <location evidence="1">Nucleus</location>
    </subcellularLocation>
</comment>
<feature type="compositionally biased region" description="Basic and acidic residues" evidence="9">
    <location>
        <begin position="485"/>
        <end position="495"/>
    </location>
</feature>
<keyword evidence="6" id="KW-0804">Transcription</keyword>
<reference evidence="11 12" key="1">
    <citation type="journal article" date="2007" name="Science">
        <title>Sea anemone genome reveals ancestral eumetazoan gene repertoire and genomic organization.</title>
        <authorList>
            <person name="Putnam N.H."/>
            <person name="Srivastava M."/>
            <person name="Hellsten U."/>
            <person name="Dirks B."/>
            <person name="Chapman J."/>
            <person name="Salamov A."/>
            <person name="Terry A."/>
            <person name="Shapiro H."/>
            <person name="Lindquist E."/>
            <person name="Kapitonov V.V."/>
            <person name="Jurka J."/>
            <person name="Genikhovich G."/>
            <person name="Grigoriev I.V."/>
            <person name="Lucas S.M."/>
            <person name="Steele R.E."/>
            <person name="Finnerty J.R."/>
            <person name="Technau U."/>
            <person name="Martindale M.Q."/>
            <person name="Rokhsar D.S."/>
        </authorList>
    </citation>
    <scope>NUCLEOTIDE SEQUENCE [LARGE SCALE GENOMIC DNA]</scope>
    <source>
        <strain evidence="12">CH2 X CH6</strain>
    </source>
</reference>
<feature type="compositionally biased region" description="Basic residues" evidence="9">
    <location>
        <begin position="112"/>
        <end position="125"/>
    </location>
</feature>
<feature type="non-terminal residue" evidence="11">
    <location>
        <position position="1"/>
    </location>
</feature>
<feature type="region of interest" description="Disordered" evidence="9">
    <location>
        <begin position="192"/>
        <end position="226"/>
    </location>
</feature>
<dbReference type="PhylomeDB" id="A7T853"/>
<evidence type="ECO:0000256" key="8">
    <source>
        <dbReference type="SAM" id="Coils"/>
    </source>
</evidence>
<dbReference type="GO" id="GO:0005634">
    <property type="term" value="C:nucleus"/>
    <property type="evidence" value="ECO:0007669"/>
    <property type="project" value="UniProtKB-SubCell"/>
</dbReference>
<feature type="region of interest" description="Disordered" evidence="9">
    <location>
        <begin position="485"/>
        <end position="510"/>
    </location>
</feature>
<dbReference type="Pfam" id="PF18296">
    <property type="entry name" value="MID_MedPIWI"/>
    <property type="match status" value="1"/>
</dbReference>
<dbReference type="HOGENOM" id="CLU_535954_0_0_1"/>
<accession>A7T853</accession>
<dbReference type="Proteomes" id="UP000001593">
    <property type="component" value="Unassembled WGS sequence"/>
</dbReference>
<dbReference type="PANTHER" id="PTHR48249">
    <property type="entry name" value="MEDIATOR OF RNA POLYMERASE II TRANSCRIPTION SUBUNIT 13"/>
    <property type="match status" value="1"/>
</dbReference>
<evidence type="ECO:0000256" key="4">
    <source>
        <dbReference type="ARBA" id="ARBA00022491"/>
    </source>
</evidence>
<dbReference type="PANTHER" id="PTHR48249:SF3">
    <property type="entry name" value="MEDIATOR OF RNA POLYMERASE II TRANSCRIPTION SUBUNIT 13"/>
    <property type="match status" value="1"/>
</dbReference>
<evidence type="ECO:0000256" key="7">
    <source>
        <dbReference type="ARBA" id="ARBA00023242"/>
    </source>
</evidence>
<keyword evidence="4" id="KW-0678">Repressor</keyword>
<dbReference type="eggNOG" id="KOG3600">
    <property type="taxonomic scope" value="Eukaryota"/>
</dbReference>
<keyword evidence="5" id="KW-0805">Transcription regulation</keyword>
<evidence type="ECO:0000256" key="6">
    <source>
        <dbReference type="ARBA" id="ARBA00023163"/>
    </source>
</evidence>
<evidence type="ECO:0000256" key="5">
    <source>
        <dbReference type="ARBA" id="ARBA00023015"/>
    </source>
</evidence>
<proteinExistence type="inferred from homology"/>
<feature type="compositionally biased region" description="Polar residues" evidence="9">
    <location>
        <begin position="90"/>
        <end position="106"/>
    </location>
</feature>
<dbReference type="InterPro" id="IPR041285">
    <property type="entry name" value="MID_MedPIWI"/>
</dbReference>
<evidence type="ECO:0000256" key="2">
    <source>
        <dbReference type="ARBA" id="ARBA00009354"/>
    </source>
</evidence>
<protein>
    <recommendedName>
        <fullName evidence="3">Mediator of RNA polymerase II transcription subunit 13</fullName>
    </recommendedName>
</protein>
<evidence type="ECO:0000256" key="1">
    <source>
        <dbReference type="ARBA" id="ARBA00004123"/>
    </source>
</evidence>
<dbReference type="InParanoid" id="A7T853"/>
<evidence type="ECO:0000313" key="11">
    <source>
        <dbReference type="EMBL" id="EDO27841.1"/>
    </source>
</evidence>
<feature type="compositionally biased region" description="Basic residues" evidence="9">
    <location>
        <begin position="146"/>
        <end position="156"/>
    </location>
</feature>
<keyword evidence="8" id="KW-0175">Coiled coil</keyword>
<keyword evidence="7" id="KW-0539">Nucleus</keyword>
<evidence type="ECO:0000259" key="10">
    <source>
        <dbReference type="Pfam" id="PF18296"/>
    </source>
</evidence>
<feature type="compositionally biased region" description="Polar residues" evidence="9">
    <location>
        <begin position="217"/>
        <end position="226"/>
    </location>
</feature>
<dbReference type="AlphaFoldDB" id="A7T853"/>